<dbReference type="CDD" id="cd06222">
    <property type="entry name" value="RNase_H_like"/>
    <property type="match status" value="1"/>
</dbReference>
<proteinExistence type="predicted"/>
<dbReference type="Pfam" id="PF13456">
    <property type="entry name" value="RVT_3"/>
    <property type="match status" value="1"/>
</dbReference>
<protein>
    <recommendedName>
        <fullName evidence="1">RNase H type-1 domain-containing protein</fullName>
    </recommendedName>
</protein>
<reference evidence="2" key="1">
    <citation type="submission" date="2017-07" db="EMBL/GenBank/DDBJ databases">
        <title>Taro Niue Genome Assembly and Annotation.</title>
        <authorList>
            <person name="Atibalentja N."/>
            <person name="Keating K."/>
            <person name="Fields C.J."/>
        </authorList>
    </citation>
    <scope>NUCLEOTIDE SEQUENCE</scope>
    <source>
        <strain evidence="2">Niue_2</strain>
        <tissue evidence="2">Leaf</tissue>
    </source>
</reference>
<dbReference type="InterPro" id="IPR012337">
    <property type="entry name" value="RNaseH-like_sf"/>
</dbReference>
<dbReference type="Proteomes" id="UP000652761">
    <property type="component" value="Unassembled WGS sequence"/>
</dbReference>
<dbReference type="Gene3D" id="3.30.420.10">
    <property type="entry name" value="Ribonuclease H-like superfamily/Ribonuclease H"/>
    <property type="match status" value="1"/>
</dbReference>
<evidence type="ECO:0000313" key="3">
    <source>
        <dbReference type="Proteomes" id="UP000652761"/>
    </source>
</evidence>
<dbReference type="InterPro" id="IPR044730">
    <property type="entry name" value="RNase_H-like_dom_plant"/>
</dbReference>
<comment type="caution">
    <text evidence="2">The sequence shown here is derived from an EMBL/GenBank/DDBJ whole genome shotgun (WGS) entry which is preliminary data.</text>
</comment>
<keyword evidence="3" id="KW-1185">Reference proteome</keyword>
<evidence type="ECO:0000313" key="2">
    <source>
        <dbReference type="EMBL" id="MQL78675.1"/>
    </source>
</evidence>
<gene>
    <name evidence="2" type="ORF">Taro_011106</name>
</gene>
<dbReference type="InterPro" id="IPR053151">
    <property type="entry name" value="RNase_H-like"/>
</dbReference>
<dbReference type="AlphaFoldDB" id="A0A843U5E6"/>
<evidence type="ECO:0000259" key="1">
    <source>
        <dbReference type="Pfam" id="PF13456"/>
    </source>
</evidence>
<feature type="domain" description="RNase H type-1" evidence="1">
    <location>
        <begin position="3"/>
        <end position="111"/>
    </location>
</feature>
<dbReference type="EMBL" id="NMUH01000412">
    <property type="protein sequence ID" value="MQL78675.1"/>
    <property type="molecule type" value="Genomic_DNA"/>
</dbReference>
<dbReference type="SUPFAM" id="SSF53098">
    <property type="entry name" value="Ribonuclease H-like"/>
    <property type="match status" value="1"/>
</dbReference>
<dbReference type="PANTHER" id="PTHR47723">
    <property type="entry name" value="OS05G0353850 PROTEIN"/>
    <property type="match status" value="1"/>
</dbReference>
<name>A0A843U5E6_COLES</name>
<dbReference type="OrthoDB" id="1752183at2759"/>
<accession>A0A843U5E6</accession>
<dbReference type="InterPro" id="IPR002156">
    <property type="entry name" value="RNaseH_domain"/>
</dbReference>
<dbReference type="InterPro" id="IPR036397">
    <property type="entry name" value="RNaseH_sf"/>
</dbReference>
<dbReference type="GO" id="GO:0004523">
    <property type="term" value="F:RNA-DNA hybrid ribonuclease activity"/>
    <property type="evidence" value="ECO:0007669"/>
    <property type="project" value="InterPro"/>
</dbReference>
<organism evidence="2 3">
    <name type="scientific">Colocasia esculenta</name>
    <name type="common">Wild taro</name>
    <name type="synonym">Arum esculentum</name>
    <dbReference type="NCBI Taxonomy" id="4460"/>
    <lineage>
        <taxon>Eukaryota</taxon>
        <taxon>Viridiplantae</taxon>
        <taxon>Streptophyta</taxon>
        <taxon>Embryophyta</taxon>
        <taxon>Tracheophyta</taxon>
        <taxon>Spermatophyta</taxon>
        <taxon>Magnoliopsida</taxon>
        <taxon>Liliopsida</taxon>
        <taxon>Araceae</taxon>
        <taxon>Aroideae</taxon>
        <taxon>Colocasieae</taxon>
        <taxon>Colocasia</taxon>
    </lineage>
</organism>
<dbReference type="PANTHER" id="PTHR47723:SF19">
    <property type="entry name" value="POLYNUCLEOTIDYL TRANSFERASE, RIBONUCLEASE H-LIKE SUPERFAMILY PROTEIN"/>
    <property type="match status" value="1"/>
</dbReference>
<sequence>MCGAGGCCIRNATGDVQLAFSCHYGTGNSLLAEVRALCDRLRLADLYGYRVHVNYSDSKALVQSLIKGVCPVWKCLWWWWKSKDHIAKTRAEIIHVYKESNKVADNLATYACMGDEDSDFQLELRDVDSGIWEFHLRLINQGTWIPNSSDLDNNSAQMKPLPSFAFYFWRMWN</sequence>
<dbReference type="GO" id="GO:0003676">
    <property type="term" value="F:nucleic acid binding"/>
    <property type="evidence" value="ECO:0007669"/>
    <property type="project" value="InterPro"/>
</dbReference>